<keyword evidence="1" id="KW-0863">Zinc-finger</keyword>
<feature type="compositionally biased region" description="Basic and acidic residues" evidence="2">
    <location>
        <begin position="197"/>
        <end position="206"/>
    </location>
</feature>
<organism evidence="4 5">
    <name type="scientific">Aedes albopictus</name>
    <name type="common">Asian tiger mosquito</name>
    <name type="synonym">Stegomyia albopicta</name>
    <dbReference type="NCBI Taxonomy" id="7160"/>
    <lineage>
        <taxon>Eukaryota</taxon>
        <taxon>Metazoa</taxon>
        <taxon>Ecdysozoa</taxon>
        <taxon>Arthropoda</taxon>
        <taxon>Hexapoda</taxon>
        <taxon>Insecta</taxon>
        <taxon>Pterygota</taxon>
        <taxon>Neoptera</taxon>
        <taxon>Endopterygota</taxon>
        <taxon>Diptera</taxon>
        <taxon>Nematocera</taxon>
        <taxon>Culicoidea</taxon>
        <taxon>Culicidae</taxon>
        <taxon>Culicinae</taxon>
        <taxon>Aedini</taxon>
        <taxon>Aedes</taxon>
        <taxon>Stegomyia</taxon>
    </lineage>
</organism>
<feature type="region of interest" description="Disordered" evidence="2">
    <location>
        <begin position="355"/>
        <end position="384"/>
    </location>
</feature>
<evidence type="ECO:0000313" key="4">
    <source>
        <dbReference type="EnsemblMetazoa" id="AALFPA23_015987.P23286"/>
    </source>
</evidence>
<dbReference type="Proteomes" id="UP000069940">
    <property type="component" value="Unassembled WGS sequence"/>
</dbReference>
<protein>
    <recommendedName>
        <fullName evidence="3">C2H2-type domain-containing protein</fullName>
    </recommendedName>
</protein>
<dbReference type="GeneID" id="109424485"/>
<dbReference type="InterPro" id="IPR013087">
    <property type="entry name" value="Znf_C2H2_type"/>
</dbReference>
<keyword evidence="5" id="KW-1185">Reference proteome</keyword>
<dbReference type="RefSeq" id="XP_019555177.3">
    <property type="nucleotide sequence ID" value="XM_019699632.3"/>
</dbReference>
<keyword evidence="1" id="KW-0862">Zinc</keyword>
<dbReference type="PANTHER" id="PTHR46664">
    <property type="entry name" value="ATM INTERACTOR"/>
    <property type="match status" value="1"/>
</dbReference>
<dbReference type="SMART" id="SM00355">
    <property type="entry name" value="ZnF_C2H2"/>
    <property type="match status" value="4"/>
</dbReference>
<evidence type="ECO:0000256" key="1">
    <source>
        <dbReference type="PROSITE-ProRule" id="PRU00042"/>
    </source>
</evidence>
<evidence type="ECO:0000256" key="2">
    <source>
        <dbReference type="SAM" id="MobiDB-lite"/>
    </source>
</evidence>
<feature type="region of interest" description="Disordered" evidence="2">
    <location>
        <begin position="192"/>
        <end position="233"/>
    </location>
</feature>
<dbReference type="InterPro" id="IPR036236">
    <property type="entry name" value="Znf_C2H2_sf"/>
</dbReference>
<sequence>MDQRVIFKVTIPPEEILATRLLICQVDGCTERFSNASHLQMHLARHHRLTVPSVPIGDDDHEHVRHFHCPVESCVYHLAASGEKFFSSFRYLKQHFLKVHSVKNFVCHVCEGQKSFATEALLRAHQANCGQSFICKVCGFGYGSREALLTHAKRKNHNYEEVLASKASKRKSKSNSNDVAVKVVREQNSKSIQIQTERLEPEDTSKTIRKSQTTQTDSLALEHTEKTECSTQTAHSSQGSLEFTSTSTMDSYCQTNLEQFNYFEDNSLTCFGNASNPPLPSESVTCVCTETQTDQIYDEMFPNEDRSDPMLYSHMYTQTCGDIFSDLALATIETQTNWDDGGGLGEFLVSTETQTNLNHSGQGSGSGSGNTTSADQRISSIQTQTSAHSMEFLNAISSESNSIHTQTS</sequence>
<accession>A0ABM1Z865</accession>
<dbReference type="EnsemblMetazoa" id="AALFPA23_015987.R23286">
    <property type="protein sequence ID" value="AALFPA23_015987.P23286"/>
    <property type="gene ID" value="AALFPA23_015987"/>
</dbReference>
<dbReference type="PANTHER" id="PTHR46664:SF1">
    <property type="entry name" value="ATM INTERACTOR"/>
    <property type="match status" value="1"/>
</dbReference>
<reference evidence="5" key="1">
    <citation type="journal article" date="2015" name="Proc. Natl. Acad. Sci. U.S.A.">
        <title>Genome sequence of the Asian Tiger mosquito, Aedes albopictus, reveals insights into its biology, genetics, and evolution.</title>
        <authorList>
            <person name="Chen X.G."/>
            <person name="Jiang X."/>
            <person name="Gu J."/>
            <person name="Xu M."/>
            <person name="Wu Y."/>
            <person name="Deng Y."/>
            <person name="Zhang C."/>
            <person name="Bonizzoni M."/>
            <person name="Dermauw W."/>
            <person name="Vontas J."/>
            <person name="Armbruster P."/>
            <person name="Huang X."/>
            <person name="Yang Y."/>
            <person name="Zhang H."/>
            <person name="He W."/>
            <person name="Peng H."/>
            <person name="Liu Y."/>
            <person name="Wu K."/>
            <person name="Chen J."/>
            <person name="Lirakis M."/>
            <person name="Topalis P."/>
            <person name="Van Leeuwen T."/>
            <person name="Hall A.B."/>
            <person name="Jiang X."/>
            <person name="Thorpe C."/>
            <person name="Mueller R.L."/>
            <person name="Sun C."/>
            <person name="Waterhouse R.M."/>
            <person name="Yan G."/>
            <person name="Tu Z.J."/>
            <person name="Fang X."/>
            <person name="James A.A."/>
        </authorList>
    </citation>
    <scope>NUCLEOTIDE SEQUENCE [LARGE SCALE GENOMIC DNA]</scope>
    <source>
        <strain evidence="5">Foshan</strain>
    </source>
</reference>
<dbReference type="InterPro" id="IPR055303">
    <property type="entry name" value="ATMIN"/>
</dbReference>
<feature type="domain" description="C2H2-type" evidence="3">
    <location>
        <begin position="22"/>
        <end position="52"/>
    </location>
</feature>
<keyword evidence="1" id="KW-0479">Metal-binding</keyword>
<dbReference type="PROSITE" id="PS00028">
    <property type="entry name" value="ZINC_FINGER_C2H2_1"/>
    <property type="match status" value="2"/>
</dbReference>
<name>A0ABM1Z865_AEDAL</name>
<dbReference type="Pfam" id="PF00096">
    <property type="entry name" value="zf-C2H2"/>
    <property type="match status" value="1"/>
</dbReference>
<dbReference type="Gene3D" id="3.30.160.60">
    <property type="entry name" value="Classic Zinc Finger"/>
    <property type="match status" value="2"/>
</dbReference>
<evidence type="ECO:0000313" key="5">
    <source>
        <dbReference type="Proteomes" id="UP000069940"/>
    </source>
</evidence>
<dbReference type="SUPFAM" id="SSF57667">
    <property type="entry name" value="beta-beta-alpha zinc fingers"/>
    <property type="match status" value="1"/>
</dbReference>
<proteinExistence type="predicted"/>
<feature type="domain" description="C2H2-type" evidence="3">
    <location>
        <begin position="133"/>
        <end position="162"/>
    </location>
</feature>
<evidence type="ECO:0000259" key="3">
    <source>
        <dbReference type="PROSITE" id="PS50157"/>
    </source>
</evidence>
<dbReference type="PROSITE" id="PS50157">
    <property type="entry name" value="ZINC_FINGER_C2H2_2"/>
    <property type="match status" value="2"/>
</dbReference>
<feature type="compositionally biased region" description="Polar residues" evidence="2">
    <location>
        <begin position="370"/>
        <end position="384"/>
    </location>
</feature>
<reference evidence="4" key="2">
    <citation type="submission" date="2025-05" db="UniProtKB">
        <authorList>
            <consortium name="EnsemblMetazoa"/>
        </authorList>
    </citation>
    <scope>IDENTIFICATION</scope>
    <source>
        <strain evidence="4">Foshan</strain>
    </source>
</reference>